<dbReference type="Proteomes" id="UP001160625">
    <property type="component" value="Unassembled WGS sequence"/>
</dbReference>
<organism evidence="1 2">
    <name type="scientific">Sphingomonas oryzagri</name>
    <dbReference type="NCBI Taxonomy" id="3042314"/>
    <lineage>
        <taxon>Bacteria</taxon>
        <taxon>Pseudomonadati</taxon>
        <taxon>Pseudomonadota</taxon>
        <taxon>Alphaproteobacteria</taxon>
        <taxon>Sphingomonadales</taxon>
        <taxon>Sphingomonadaceae</taxon>
        <taxon>Sphingomonas</taxon>
    </lineage>
</organism>
<comment type="caution">
    <text evidence="1">The sequence shown here is derived from an EMBL/GenBank/DDBJ whole genome shotgun (WGS) entry which is preliminary data.</text>
</comment>
<accession>A0ABT6N1P2</accession>
<reference evidence="1" key="1">
    <citation type="submission" date="2023-04" db="EMBL/GenBank/DDBJ databases">
        <title>Sphingomonas sp. MAHUQ-71 isolated from rice field.</title>
        <authorList>
            <person name="Huq M.A."/>
        </authorList>
    </citation>
    <scope>NUCLEOTIDE SEQUENCE</scope>
    <source>
        <strain evidence="1">MAHUQ-71</strain>
    </source>
</reference>
<sequence length="65" mass="7196">MKAGVAVDNWKLPVFRKRLTEAGYHYEDGGALTTEATLLTVETSNVLALKKGIERCQAECRKRAS</sequence>
<name>A0ABT6N1P2_9SPHN</name>
<gene>
    <name evidence="1" type="ORF">QGN17_09590</name>
</gene>
<protein>
    <submittedName>
        <fullName evidence="1">Uncharacterized protein</fullName>
    </submittedName>
</protein>
<keyword evidence="2" id="KW-1185">Reference proteome</keyword>
<evidence type="ECO:0000313" key="2">
    <source>
        <dbReference type="Proteomes" id="UP001160625"/>
    </source>
</evidence>
<proteinExistence type="predicted"/>
<evidence type="ECO:0000313" key="1">
    <source>
        <dbReference type="EMBL" id="MDH7638981.1"/>
    </source>
</evidence>
<dbReference type="EMBL" id="JARYGZ010000001">
    <property type="protein sequence ID" value="MDH7638981.1"/>
    <property type="molecule type" value="Genomic_DNA"/>
</dbReference>
<dbReference type="RefSeq" id="WP_281044253.1">
    <property type="nucleotide sequence ID" value="NZ_JARYGZ010000001.1"/>
</dbReference>